<name>A0A934HXM6_9CLOT</name>
<dbReference type="SUPFAM" id="SSF52172">
    <property type="entry name" value="CheY-like"/>
    <property type="match status" value="1"/>
</dbReference>
<reference evidence="6" key="1">
    <citation type="submission" date="2020-12" db="EMBL/GenBank/DDBJ databases">
        <title>Clostridium thailandense sp. nov., a novel acetogenic bacterium isolated from peat land soil in Thailand.</title>
        <authorList>
            <person name="Chaikitkaew S."/>
            <person name="Birkeland N.K."/>
        </authorList>
    </citation>
    <scope>NUCLEOTIDE SEQUENCE</scope>
    <source>
        <strain evidence="6">DSM 17425</strain>
    </source>
</reference>
<gene>
    <name evidence="6" type="ORF">I6U51_07975</name>
</gene>
<evidence type="ECO:0000313" key="7">
    <source>
        <dbReference type="Proteomes" id="UP000622687"/>
    </source>
</evidence>
<dbReference type="InterPro" id="IPR001789">
    <property type="entry name" value="Sig_transdc_resp-reg_receiver"/>
</dbReference>
<sequence length="123" mass="14246">MLKILIVDDSNFSQRTMANLIKKFLEDVDIYFANDGQEGLEAYKKISPDYTFVDLLMPNMSGKDMIGLIKEFRAEAKIIVASADVQKRVREEIEELGIMSFINKPFNEEKAKFICEMIRNDLR</sequence>
<dbReference type="EMBL" id="JAEEGB010000007">
    <property type="protein sequence ID" value="MBI6872648.1"/>
    <property type="molecule type" value="Genomic_DNA"/>
</dbReference>
<evidence type="ECO:0000256" key="4">
    <source>
        <dbReference type="PROSITE-ProRule" id="PRU00169"/>
    </source>
</evidence>
<dbReference type="PROSITE" id="PS50110">
    <property type="entry name" value="RESPONSE_REGULATORY"/>
    <property type="match status" value="1"/>
</dbReference>
<protein>
    <recommendedName>
        <fullName evidence="1">Stage 0 sporulation protein A homolog</fullName>
    </recommendedName>
</protein>
<feature type="domain" description="Response regulatory" evidence="5">
    <location>
        <begin position="3"/>
        <end position="119"/>
    </location>
</feature>
<dbReference type="PANTHER" id="PTHR44591">
    <property type="entry name" value="STRESS RESPONSE REGULATOR PROTEIN 1"/>
    <property type="match status" value="1"/>
</dbReference>
<dbReference type="GO" id="GO:0000160">
    <property type="term" value="P:phosphorelay signal transduction system"/>
    <property type="evidence" value="ECO:0007669"/>
    <property type="project" value="InterPro"/>
</dbReference>
<keyword evidence="2 4" id="KW-0597">Phosphoprotein</keyword>
<organism evidence="6 7">
    <name type="scientific">Clostridium aciditolerans</name>
    <dbReference type="NCBI Taxonomy" id="339861"/>
    <lineage>
        <taxon>Bacteria</taxon>
        <taxon>Bacillati</taxon>
        <taxon>Bacillota</taxon>
        <taxon>Clostridia</taxon>
        <taxon>Eubacteriales</taxon>
        <taxon>Clostridiaceae</taxon>
        <taxon>Clostridium</taxon>
    </lineage>
</organism>
<feature type="modified residue" description="4-aspartylphosphate" evidence="4">
    <location>
        <position position="54"/>
    </location>
</feature>
<evidence type="ECO:0000259" key="5">
    <source>
        <dbReference type="PROSITE" id="PS50110"/>
    </source>
</evidence>
<dbReference type="Pfam" id="PF00072">
    <property type="entry name" value="Response_reg"/>
    <property type="match status" value="1"/>
</dbReference>
<dbReference type="Gene3D" id="3.40.50.2300">
    <property type="match status" value="1"/>
</dbReference>
<keyword evidence="7" id="KW-1185">Reference proteome</keyword>
<dbReference type="Proteomes" id="UP000622687">
    <property type="component" value="Unassembled WGS sequence"/>
</dbReference>
<dbReference type="RefSeq" id="WP_211142142.1">
    <property type="nucleotide sequence ID" value="NZ_JAEEGB010000007.1"/>
</dbReference>
<dbReference type="SMART" id="SM00448">
    <property type="entry name" value="REC"/>
    <property type="match status" value="1"/>
</dbReference>
<dbReference type="InterPro" id="IPR011006">
    <property type="entry name" value="CheY-like_superfamily"/>
</dbReference>
<dbReference type="AlphaFoldDB" id="A0A934HXM6"/>
<evidence type="ECO:0000256" key="1">
    <source>
        <dbReference type="ARBA" id="ARBA00018672"/>
    </source>
</evidence>
<accession>A0A934HXM6</accession>
<dbReference type="InterPro" id="IPR050595">
    <property type="entry name" value="Bact_response_regulator"/>
</dbReference>
<proteinExistence type="predicted"/>
<dbReference type="PANTHER" id="PTHR44591:SF24">
    <property type="entry name" value="PROTEIN-GLUTAMATE METHYLESTERASE_PROTEIN-GLUTAMINE GLUTAMINASE 1"/>
    <property type="match status" value="1"/>
</dbReference>
<comment type="caution">
    <text evidence="6">The sequence shown here is derived from an EMBL/GenBank/DDBJ whole genome shotgun (WGS) entry which is preliminary data.</text>
</comment>
<evidence type="ECO:0000256" key="2">
    <source>
        <dbReference type="ARBA" id="ARBA00022553"/>
    </source>
</evidence>
<evidence type="ECO:0000313" key="6">
    <source>
        <dbReference type="EMBL" id="MBI6872648.1"/>
    </source>
</evidence>
<comment type="function">
    <text evidence="3">May play the central regulatory role in sporulation. It may be an element of the effector pathway responsible for the activation of sporulation genes in response to nutritional stress. Spo0A may act in concert with spo0H (a sigma factor) to control the expression of some genes that are critical to the sporulation process.</text>
</comment>
<evidence type="ECO:0000256" key="3">
    <source>
        <dbReference type="ARBA" id="ARBA00024867"/>
    </source>
</evidence>